<reference evidence="1" key="1">
    <citation type="submission" date="2025-08" db="UniProtKB">
        <authorList>
            <consortium name="Ensembl"/>
        </authorList>
    </citation>
    <scope>IDENTIFICATION</scope>
</reference>
<reference evidence="1" key="2">
    <citation type="submission" date="2025-09" db="UniProtKB">
        <authorList>
            <consortium name="Ensembl"/>
        </authorList>
    </citation>
    <scope>IDENTIFICATION</scope>
</reference>
<protein>
    <submittedName>
        <fullName evidence="1">Uncharacterized protein</fullName>
    </submittedName>
</protein>
<accession>A0A8C9NFZ9</accession>
<dbReference type="AlphaFoldDB" id="A0A8C9NFZ9"/>
<dbReference type="Proteomes" id="UP000694409">
    <property type="component" value="Unassembled WGS sequence"/>
</dbReference>
<proteinExistence type="predicted"/>
<keyword evidence="2" id="KW-1185">Reference proteome</keyword>
<sequence>LPPAAPHRTCAPDPSPAPCPSLDFLPMRNQTQLRCNSTSAEYEGTIPALVLLATLLLTQARMSLAFLATWAHTGSSSAAVDQHLQVLFPWATFQPL</sequence>
<organism evidence="1 2">
    <name type="scientific">Serinus canaria</name>
    <name type="common">Island canary</name>
    <name type="synonym">Fringilla canaria</name>
    <dbReference type="NCBI Taxonomy" id="9135"/>
    <lineage>
        <taxon>Eukaryota</taxon>
        <taxon>Metazoa</taxon>
        <taxon>Chordata</taxon>
        <taxon>Craniata</taxon>
        <taxon>Vertebrata</taxon>
        <taxon>Euteleostomi</taxon>
        <taxon>Archelosauria</taxon>
        <taxon>Archosauria</taxon>
        <taxon>Dinosauria</taxon>
        <taxon>Saurischia</taxon>
        <taxon>Theropoda</taxon>
        <taxon>Coelurosauria</taxon>
        <taxon>Aves</taxon>
        <taxon>Neognathae</taxon>
        <taxon>Neoaves</taxon>
        <taxon>Telluraves</taxon>
        <taxon>Australaves</taxon>
        <taxon>Passeriformes</taxon>
        <taxon>Passeroidea</taxon>
        <taxon>Fringillidae</taxon>
        <taxon>Carduelinae</taxon>
        <taxon>Serinus</taxon>
    </lineage>
</organism>
<name>A0A8C9NFZ9_SERCA</name>
<evidence type="ECO:0000313" key="1">
    <source>
        <dbReference type="Ensembl" id="ENSSCAP00000018159.1"/>
    </source>
</evidence>
<dbReference type="Ensembl" id="ENSSCAT00000020322.1">
    <property type="protein sequence ID" value="ENSSCAP00000018159.1"/>
    <property type="gene ID" value="ENSSCAG00000013159.1"/>
</dbReference>
<evidence type="ECO:0000313" key="2">
    <source>
        <dbReference type="Proteomes" id="UP000694409"/>
    </source>
</evidence>